<dbReference type="Proteomes" id="UP000242791">
    <property type="component" value="Unassembled WGS sequence"/>
</dbReference>
<gene>
    <name evidence="1" type="ORF">ACJ73_06808</name>
</gene>
<proteinExistence type="predicted"/>
<protein>
    <submittedName>
        <fullName evidence="1">Uncharacterized protein</fullName>
    </submittedName>
</protein>
<dbReference type="OrthoDB" id="3882355at2759"/>
<accession>A0A1J9Q165</accession>
<comment type="caution">
    <text evidence="1">The sequence shown here is derived from an EMBL/GenBank/DDBJ whole genome shotgun (WGS) entry which is preliminary data.</text>
</comment>
<dbReference type="STRING" id="1658174.A0A1J9Q165"/>
<reference evidence="1 2" key="1">
    <citation type="submission" date="2015-08" db="EMBL/GenBank/DDBJ databases">
        <title>Emmonsia species relationships and genome sequence.</title>
        <authorList>
            <person name="Cuomo C.A."/>
            <person name="Schwartz I.S."/>
            <person name="Kenyon C."/>
            <person name="De Hoog G.S."/>
            <person name="Govender N.P."/>
            <person name="Botha A."/>
            <person name="Moreno L."/>
            <person name="De Vries M."/>
            <person name="Munoz J.F."/>
            <person name="Stielow J.B."/>
        </authorList>
    </citation>
    <scope>NUCLEOTIDE SEQUENCE [LARGE SCALE GENOMIC DNA]</scope>
    <source>
        <strain evidence="1 2">EI222</strain>
    </source>
</reference>
<evidence type="ECO:0000313" key="2">
    <source>
        <dbReference type="Proteomes" id="UP000242791"/>
    </source>
</evidence>
<sequence>MWKTEANKLLASIPTTDKWKERKKNTGFNDVANNRVAIRILLGAPPKGKLIVKKDGARGDPFELPTLKPTDRKSMISDACGYGRFSIETELNAAFSSLVSKYQKLIFINYCIVLLSTGNSTETIDWMMRRYISDSSSKNLTSIVGALAAGAQSPHLYARLADALVECHKLFTERLGSAKVPQCEDGFIPFCISSIIKYLIGDKIE</sequence>
<dbReference type="EMBL" id="LGTZ01001260">
    <property type="protein sequence ID" value="OJD21850.1"/>
    <property type="molecule type" value="Genomic_DNA"/>
</dbReference>
<keyword evidence="2" id="KW-1185">Reference proteome</keyword>
<organism evidence="1 2">
    <name type="scientific">Blastomyces percursus</name>
    <dbReference type="NCBI Taxonomy" id="1658174"/>
    <lineage>
        <taxon>Eukaryota</taxon>
        <taxon>Fungi</taxon>
        <taxon>Dikarya</taxon>
        <taxon>Ascomycota</taxon>
        <taxon>Pezizomycotina</taxon>
        <taxon>Eurotiomycetes</taxon>
        <taxon>Eurotiomycetidae</taxon>
        <taxon>Onygenales</taxon>
        <taxon>Ajellomycetaceae</taxon>
        <taxon>Blastomyces</taxon>
    </lineage>
</organism>
<evidence type="ECO:0000313" key="1">
    <source>
        <dbReference type="EMBL" id="OJD21850.1"/>
    </source>
</evidence>
<dbReference type="AlphaFoldDB" id="A0A1J9Q165"/>
<name>A0A1J9Q165_9EURO</name>
<dbReference type="VEuPathDB" id="FungiDB:ACJ73_06808"/>